<dbReference type="EMBL" id="MN739949">
    <property type="protein sequence ID" value="QHT79419.1"/>
    <property type="molecule type" value="Genomic_DNA"/>
</dbReference>
<proteinExistence type="predicted"/>
<protein>
    <submittedName>
        <fullName evidence="1">Uncharacterized protein</fullName>
    </submittedName>
</protein>
<sequence>MGPVVNHNNIYNSTAVNDLTSGIYYKFEEKEEYENKIINVDEFLSEMESSYSMSVSTTSTNSDCDSDSNISHAILELEYSTNYNVKGLAQIMDYYDLSKKNMRKDEMIQMIIMFETDPNNLKIVNRRRRMYKYINELKRDKYFSKFILYTF</sequence>
<evidence type="ECO:0000313" key="1">
    <source>
        <dbReference type="EMBL" id="QHT79419.1"/>
    </source>
</evidence>
<organism evidence="1">
    <name type="scientific">viral metagenome</name>
    <dbReference type="NCBI Taxonomy" id="1070528"/>
    <lineage>
        <taxon>unclassified sequences</taxon>
        <taxon>metagenomes</taxon>
        <taxon>organismal metagenomes</taxon>
    </lineage>
</organism>
<reference evidence="1" key="1">
    <citation type="journal article" date="2020" name="Nature">
        <title>Giant virus diversity and host interactions through global metagenomics.</title>
        <authorList>
            <person name="Schulz F."/>
            <person name="Roux S."/>
            <person name="Paez-Espino D."/>
            <person name="Jungbluth S."/>
            <person name="Walsh D.A."/>
            <person name="Denef V.J."/>
            <person name="McMahon K.D."/>
            <person name="Konstantinidis K.T."/>
            <person name="Eloe-Fadrosh E.A."/>
            <person name="Kyrpides N.C."/>
            <person name="Woyke T."/>
        </authorList>
    </citation>
    <scope>NUCLEOTIDE SEQUENCE</scope>
    <source>
        <strain evidence="1">GVMAG-M-3300023184-101</strain>
    </source>
</reference>
<dbReference type="AlphaFoldDB" id="A0A6C0HFY8"/>
<accession>A0A6C0HFY8</accession>
<name>A0A6C0HFY8_9ZZZZ</name>